<dbReference type="GeneID" id="63769283"/>
<dbReference type="Proteomes" id="UP000184356">
    <property type="component" value="Unassembled WGS sequence"/>
</dbReference>
<name>A0A1L9SXI8_9EURO</name>
<dbReference type="RefSeq" id="XP_040695653.1">
    <property type="nucleotide sequence ID" value="XM_040853210.1"/>
</dbReference>
<proteinExistence type="predicted"/>
<evidence type="ECO:0000313" key="2">
    <source>
        <dbReference type="Proteomes" id="UP000184356"/>
    </source>
</evidence>
<accession>A0A1L9SXI8</accession>
<dbReference type="VEuPathDB" id="FungiDB:ASPSYDRAFT_96109"/>
<dbReference type="EMBL" id="KV878637">
    <property type="protein sequence ID" value="OJJ51847.1"/>
    <property type="molecule type" value="Genomic_DNA"/>
</dbReference>
<organism evidence="1 2">
    <name type="scientific">Aspergillus sydowii CBS 593.65</name>
    <dbReference type="NCBI Taxonomy" id="1036612"/>
    <lineage>
        <taxon>Eukaryota</taxon>
        <taxon>Fungi</taxon>
        <taxon>Dikarya</taxon>
        <taxon>Ascomycota</taxon>
        <taxon>Pezizomycotina</taxon>
        <taxon>Eurotiomycetes</taxon>
        <taxon>Eurotiomycetidae</taxon>
        <taxon>Eurotiales</taxon>
        <taxon>Aspergillaceae</taxon>
        <taxon>Aspergillus</taxon>
        <taxon>Aspergillus subgen. Nidulantes</taxon>
    </lineage>
</organism>
<dbReference type="OrthoDB" id="674604at2759"/>
<reference evidence="2" key="1">
    <citation type="journal article" date="2017" name="Genome Biol.">
        <title>Comparative genomics reveals high biological diversity and specific adaptations in the industrially and medically important fungal genus Aspergillus.</title>
        <authorList>
            <person name="de Vries R.P."/>
            <person name="Riley R."/>
            <person name="Wiebenga A."/>
            <person name="Aguilar-Osorio G."/>
            <person name="Amillis S."/>
            <person name="Uchima C.A."/>
            <person name="Anderluh G."/>
            <person name="Asadollahi M."/>
            <person name="Askin M."/>
            <person name="Barry K."/>
            <person name="Battaglia E."/>
            <person name="Bayram O."/>
            <person name="Benocci T."/>
            <person name="Braus-Stromeyer S.A."/>
            <person name="Caldana C."/>
            <person name="Canovas D."/>
            <person name="Cerqueira G.C."/>
            <person name="Chen F."/>
            <person name="Chen W."/>
            <person name="Choi C."/>
            <person name="Clum A."/>
            <person name="Dos Santos R.A."/>
            <person name="Damasio A.R."/>
            <person name="Diallinas G."/>
            <person name="Emri T."/>
            <person name="Fekete E."/>
            <person name="Flipphi M."/>
            <person name="Freyberg S."/>
            <person name="Gallo A."/>
            <person name="Gournas C."/>
            <person name="Habgood R."/>
            <person name="Hainaut M."/>
            <person name="Harispe M.L."/>
            <person name="Henrissat B."/>
            <person name="Hilden K.S."/>
            <person name="Hope R."/>
            <person name="Hossain A."/>
            <person name="Karabika E."/>
            <person name="Karaffa L."/>
            <person name="Karanyi Z."/>
            <person name="Krasevec N."/>
            <person name="Kuo A."/>
            <person name="Kusch H."/>
            <person name="LaButti K."/>
            <person name="Lagendijk E.L."/>
            <person name="Lapidus A."/>
            <person name="Levasseur A."/>
            <person name="Lindquist E."/>
            <person name="Lipzen A."/>
            <person name="Logrieco A.F."/>
            <person name="MacCabe A."/>
            <person name="Maekelae M.R."/>
            <person name="Malavazi I."/>
            <person name="Melin P."/>
            <person name="Meyer V."/>
            <person name="Mielnichuk N."/>
            <person name="Miskei M."/>
            <person name="Molnar A.P."/>
            <person name="Mule G."/>
            <person name="Ngan C.Y."/>
            <person name="Orejas M."/>
            <person name="Orosz E."/>
            <person name="Ouedraogo J.P."/>
            <person name="Overkamp K.M."/>
            <person name="Park H.-S."/>
            <person name="Perrone G."/>
            <person name="Piumi F."/>
            <person name="Punt P.J."/>
            <person name="Ram A.F."/>
            <person name="Ramon A."/>
            <person name="Rauscher S."/>
            <person name="Record E."/>
            <person name="Riano-Pachon D.M."/>
            <person name="Robert V."/>
            <person name="Roehrig J."/>
            <person name="Ruller R."/>
            <person name="Salamov A."/>
            <person name="Salih N.S."/>
            <person name="Samson R.A."/>
            <person name="Sandor E."/>
            <person name="Sanguinetti M."/>
            <person name="Schuetze T."/>
            <person name="Sepcic K."/>
            <person name="Shelest E."/>
            <person name="Sherlock G."/>
            <person name="Sophianopoulou V."/>
            <person name="Squina F.M."/>
            <person name="Sun H."/>
            <person name="Susca A."/>
            <person name="Todd R.B."/>
            <person name="Tsang A."/>
            <person name="Unkles S.E."/>
            <person name="van de Wiele N."/>
            <person name="van Rossen-Uffink D."/>
            <person name="Oliveira J.V."/>
            <person name="Vesth T.C."/>
            <person name="Visser J."/>
            <person name="Yu J.-H."/>
            <person name="Zhou M."/>
            <person name="Andersen M.R."/>
            <person name="Archer D.B."/>
            <person name="Baker S.E."/>
            <person name="Benoit I."/>
            <person name="Brakhage A.A."/>
            <person name="Braus G.H."/>
            <person name="Fischer R."/>
            <person name="Frisvad J.C."/>
            <person name="Goldman G.H."/>
            <person name="Houbraken J."/>
            <person name="Oakley B."/>
            <person name="Pocsi I."/>
            <person name="Scazzocchio C."/>
            <person name="Seiboth B."/>
            <person name="vanKuyk P.A."/>
            <person name="Wortman J."/>
            <person name="Dyer P.S."/>
            <person name="Grigoriev I.V."/>
        </authorList>
    </citation>
    <scope>NUCLEOTIDE SEQUENCE [LARGE SCALE GENOMIC DNA]</scope>
    <source>
        <strain evidence="2">CBS 593.65</strain>
    </source>
</reference>
<gene>
    <name evidence="1" type="ORF">ASPSYDRAFT_96109</name>
</gene>
<dbReference type="STRING" id="1036612.A0A1L9SXI8"/>
<protein>
    <submittedName>
        <fullName evidence="1">Uncharacterized protein</fullName>
    </submittedName>
</protein>
<dbReference type="AlphaFoldDB" id="A0A1L9SXI8"/>
<evidence type="ECO:0000313" key="1">
    <source>
        <dbReference type="EMBL" id="OJJ51847.1"/>
    </source>
</evidence>
<keyword evidence="2" id="KW-1185">Reference proteome</keyword>
<sequence length="215" mass="24125">MSSDAWYDASDTNHFLSYREGESFGAPGQLDWDGDSEAKPLPFNSASFLESDVYESEFICLLSTNDGAFIDWNGPSLLSPLTAAGDVFPYVSAALSRKVIDWLEVQFSVTRYAKNHAELRDALFDSSNYLADLLARCASIEEQFYRASGPAVRNADKERSTIRVYVAILQYSAEVRRVQQFGKGKDIVESITAVSSQRLAQLKTLVKEEKYHLHR</sequence>